<evidence type="ECO:0000313" key="2">
    <source>
        <dbReference type="Proteomes" id="UP000277204"/>
    </source>
</evidence>
<dbReference type="AlphaFoldDB" id="A0A183MR08"/>
<proteinExistence type="predicted"/>
<dbReference type="EMBL" id="UZAI01017668">
    <property type="protein sequence ID" value="VDP28054.1"/>
    <property type="molecule type" value="Genomic_DNA"/>
</dbReference>
<keyword evidence="2" id="KW-1185">Reference proteome</keyword>
<sequence length="154" mass="17701">MMVKGRMWVVGGSQQETLDASFVLFGTRQQGIPVILREMVLPDGFHPVSPSITIRDVTTEQSEPPMVEPHQSTLTLNNKYQALQDLPKEEETTMVDNWKWIKEALTPTCQEVLGSEKHHHKEWISIKTLNKMKERKNKKTTIYNSRKGTEKVKA</sequence>
<protein>
    <submittedName>
        <fullName evidence="1">Uncharacterized protein</fullName>
    </submittedName>
</protein>
<name>A0A183MR08_9TREM</name>
<evidence type="ECO:0000313" key="1">
    <source>
        <dbReference type="EMBL" id="VDP28054.1"/>
    </source>
</evidence>
<dbReference type="Proteomes" id="UP000277204">
    <property type="component" value="Unassembled WGS sequence"/>
</dbReference>
<organism evidence="1 2">
    <name type="scientific">Schistosoma margrebowiei</name>
    <dbReference type="NCBI Taxonomy" id="48269"/>
    <lineage>
        <taxon>Eukaryota</taxon>
        <taxon>Metazoa</taxon>
        <taxon>Spiralia</taxon>
        <taxon>Lophotrochozoa</taxon>
        <taxon>Platyhelminthes</taxon>
        <taxon>Trematoda</taxon>
        <taxon>Digenea</taxon>
        <taxon>Strigeidida</taxon>
        <taxon>Schistosomatoidea</taxon>
        <taxon>Schistosomatidae</taxon>
        <taxon>Schistosoma</taxon>
    </lineage>
</organism>
<dbReference type="STRING" id="48269.A0A183MR08"/>
<accession>A0A183MR08</accession>
<gene>
    <name evidence="1" type="ORF">SMRZ_LOCUS18483</name>
</gene>
<reference evidence="1 2" key="1">
    <citation type="submission" date="2018-11" db="EMBL/GenBank/DDBJ databases">
        <authorList>
            <consortium name="Pathogen Informatics"/>
        </authorList>
    </citation>
    <scope>NUCLEOTIDE SEQUENCE [LARGE SCALE GENOMIC DNA]</scope>
    <source>
        <strain evidence="1 2">Zambia</strain>
    </source>
</reference>